<dbReference type="InterPro" id="IPR015947">
    <property type="entry name" value="PUA-like_sf"/>
</dbReference>
<evidence type="ECO:0000256" key="7">
    <source>
        <dbReference type="ARBA" id="ARBA00022691"/>
    </source>
</evidence>
<dbReference type="EC" id="2.1.1.193" evidence="10"/>
<reference evidence="13 14" key="1">
    <citation type="submission" date="2019-02" db="EMBL/GenBank/DDBJ databases">
        <title>Isolation and identification of novel species under the genus Muribaculum.</title>
        <authorList>
            <person name="Miyake S."/>
            <person name="Ding Y."/>
            <person name="Low A."/>
            <person name="Soh M."/>
            <person name="Seedorf H."/>
        </authorList>
    </citation>
    <scope>NUCLEOTIDE SEQUENCE [LARGE SCALE GENOMIC DNA]</scope>
    <source>
        <strain evidence="13 14">TLL-A4</strain>
    </source>
</reference>
<dbReference type="InterPro" id="IPR046887">
    <property type="entry name" value="RsmE_PUA-like"/>
</dbReference>
<dbReference type="EMBL" id="CP039393">
    <property type="protein sequence ID" value="QCD35287.1"/>
    <property type="molecule type" value="Genomic_DNA"/>
</dbReference>
<dbReference type="PIRSF" id="PIRSF015601">
    <property type="entry name" value="MTase_slr0722"/>
    <property type="match status" value="1"/>
</dbReference>
<evidence type="ECO:0000256" key="8">
    <source>
        <dbReference type="ARBA" id="ARBA00025699"/>
    </source>
</evidence>
<dbReference type="Proteomes" id="UP000297031">
    <property type="component" value="Chromosome"/>
</dbReference>
<evidence type="ECO:0000256" key="1">
    <source>
        <dbReference type="ARBA" id="ARBA00004496"/>
    </source>
</evidence>
<dbReference type="Pfam" id="PF20260">
    <property type="entry name" value="PUA_4"/>
    <property type="match status" value="1"/>
</dbReference>
<dbReference type="GO" id="GO:0070042">
    <property type="term" value="F:rRNA (uridine-N3-)-methyltransferase activity"/>
    <property type="evidence" value="ECO:0007669"/>
    <property type="project" value="TreeGrafter"/>
</dbReference>
<dbReference type="InterPro" id="IPR029026">
    <property type="entry name" value="tRNA_m1G_MTases_N"/>
</dbReference>
<accession>A0A4V1D1I1</accession>
<dbReference type="SUPFAM" id="SSF88697">
    <property type="entry name" value="PUA domain-like"/>
    <property type="match status" value="1"/>
</dbReference>
<comment type="similarity">
    <text evidence="2 10">Belongs to the RNA methyltransferase RsmE family.</text>
</comment>
<evidence type="ECO:0000256" key="9">
    <source>
        <dbReference type="ARBA" id="ARBA00047944"/>
    </source>
</evidence>
<evidence type="ECO:0000313" key="13">
    <source>
        <dbReference type="EMBL" id="QCD35287.1"/>
    </source>
</evidence>
<evidence type="ECO:0000259" key="11">
    <source>
        <dbReference type="Pfam" id="PF04452"/>
    </source>
</evidence>
<evidence type="ECO:0000256" key="10">
    <source>
        <dbReference type="PIRNR" id="PIRNR015601"/>
    </source>
</evidence>
<evidence type="ECO:0000256" key="6">
    <source>
        <dbReference type="ARBA" id="ARBA00022679"/>
    </source>
</evidence>
<dbReference type="PANTHER" id="PTHR30027:SF3">
    <property type="entry name" value="16S RRNA (URACIL(1498)-N(3))-METHYLTRANSFERASE"/>
    <property type="match status" value="1"/>
</dbReference>
<feature type="domain" description="Ribosomal RNA small subunit methyltransferase E methyltransferase" evidence="11">
    <location>
        <begin position="72"/>
        <end position="228"/>
    </location>
</feature>
<dbReference type="InterPro" id="IPR006700">
    <property type="entry name" value="RsmE"/>
</dbReference>
<proteinExistence type="inferred from homology"/>
<dbReference type="GO" id="GO:0070475">
    <property type="term" value="P:rRNA base methylation"/>
    <property type="evidence" value="ECO:0007669"/>
    <property type="project" value="TreeGrafter"/>
</dbReference>
<evidence type="ECO:0000256" key="4">
    <source>
        <dbReference type="ARBA" id="ARBA00022552"/>
    </source>
</evidence>
<feature type="domain" description="Ribosomal RNA small subunit methyltransferase E PUA-like" evidence="12">
    <location>
        <begin position="15"/>
        <end position="62"/>
    </location>
</feature>
<dbReference type="SUPFAM" id="SSF75217">
    <property type="entry name" value="alpha/beta knot"/>
    <property type="match status" value="1"/>
</dbReference>
<comment type="function">
    <text evidence="8 10">Specifically methylates the N3 position of the uracil ring of uridine 1498 (m3U1498) in 16S rRNA. Acts on the fully assembled 30S ribosomal subunit.</text>
</comment>
<dbReference type="PANTHER" id="PTHR30027">
    <property type="entry name" value="RIBOSOMAL RNA SMALL SUBUNIT METHYLTRANSFERASE E"/>
    <property type="match status" value="1"/>
</dbReference>
<name>A0A4V1D1I1_9BACT</name>
<evidence type="ECO:0000259" key="12">
    <source>
        <dbReference type="Pfam" id="PF20260"/>
    </source>
</evidence>
<keyword evidence="6 10" id="KW-0808">Transferase</keyword>
<evidence type="ECO:0000256" key="3">
    <source>
        <dbReference type="ARBA" id="ARBA00022490"/>
    </source>
</evidence>
<keyword evidence="5 10" id="KW-0489">Methyltransferase</keyword>
<dbReference type="OrthoDB" id="9815641at2"/>
<keyword evidence="4 10" id="KW-0698">rRNA processing</keyword>
<evidence type="ECO:0000313" key="14">
    <source>
        <dbReference type="Proteomes" id="UP000297031"/>
    </source>
</evidence>
<dbReference type="Gene3D" id="3.40.1280.10">
    <property type="match status" value="1"/>
</dbReference>
<comment type="catalytic activity">
    <reaction evidence="9 10">
        <text>uridine(1498) in 16S rRNA + S-adenosyl-L-methionine = N(3)-methyluridine(1498) in 16S rRNA + S-adenosyl-L-homocysteine + H(+)</text>
        <dbReference type="Rhea" id="RHEA:42920"/>
        <dbReference type="Rhea" id="RHEA-COMP:10283"/>
        <dbReference type="Rhea" id="RHEA-COMP:10284"/>
        <dbReference type="ChEBI" id="CHEBI:15378"/>
        <dbReference type="ChEBI" id="CHEBI:57856"/>
        <dbReference type="ChEBI" id="CHEBI:59789"/>
        <dbReference type="ChEBI" id="CHEBI:65315"/>
        <dbReference type="ChEBI" id="CHEBI:74502"/>
        <dbReference type="EC" id="2.1.1.193"/>
    </reaction>
</comment>
<comment type="subcellular location">
    <subcellularLocation>
        <location evidence="1 10">Cytoplasm</location>
    </subcellularLocation>
</comment>
<keyword evidence="3 10" id="KW-0963">Cytoplasm</keyword>
<dbReference type="CDD" id="cd18084">
    <property type="entry name" value="RsmE-like"/>
    <property type="match status" value="1"/>
</dbReference>
<dbReference type="Pfam" id="PF04452">
    <property type="entry name" value="Methyltrans_RNA"/>
    <property type="match status" value="1"/>
</dbReference>
<dbReference type="NCBIfam" id="TIGR00046">
    <property type="entry name" value="RsmE family RNA methyltransferase"/>
    <property type="match status" value="1"/>
</dbReference>
<gene>
    <name evidence="13" type="ORF">E7746_04980</name>
</gene>
<sequence>MIQFYAPDINETLTLPESEAQHCIKVLRTRIGDTIEVIDGKGMRYTCRLLDDKPRHASVEIIERFPVLPVWRCHITVAIAPTKNIDRMEWVVEKLTEIGVNRIIPVKCRHSERKEIKIERLERIAVSAMKQSLKATLPEIWPMTPIDKVISELNATQRFVAYCDPTIPRLSLAKEYNPQSESVVILIGPEGDFAPEEIKAAIDAGYCPVTLGDNRLRTETAALVACDTFHIISQLTQ</sequence>
<dbReference type="KEGG" id="mgod:E7746_04980"/>
<dbReference type="Gene3D" id="2.40.240.20">
    <property type="entry name" value="Hypothetical PUA domain-like, domain 1"/>
    <property type="match status" value="1"/>
</dbReference>
<dbReference type="AlphaFoldDB" id="A0A4V1D1I1"/>
<keyword evidence="7 10" id="KW-0949">S-adenosyl-L-methionine</keyword>
<dbReference type="RefSeq" id="WP_135946181.1">
    <property type="nucleotide sequence ID" value="NZ_CP039393.1"/>
</dbReference>
<dbReference type="InterPro" id="IPR029028">
    <property type="entry name" value="Alpha/beta_knot_MTases"/>
</dbReference>
<dbReference type="GO" id="GO:0005737">
    <property type="term" value="C:cytoplasm"/>
    <property type="evidence" value="ECO:0007669"/>
    <property type="project" value="UniProtKB-SubCell"/>
</dbReference>
<dbReference type="NCBIfam" id="NF008702">
    <property type="entry name" value="PRK11713.6-1"/>
    <property type="match status" value="1"/>
</dbReference>
<protein>
    <recommendedName>
        <fullName evidence="10">Ribosomal RNA small subunit methyltransferase E</fullName>
        <ecNumber evidence="10">2.1.1.193</ecNumber>
    </recommendedName>
</protein>
<evidence type="ECO:0000256" key="5">
    <source>
        <dbReference type="ARBA" id="ARBA00022603"/>
    </source>
</evidence>
<dbReference type="InterPro" id="IPR046886">
    <property type="entry name" value="RsmE_MTase_dom"/>
</dbReference>
<organism evidence="13 14">
    <name type="scientific">Muribaculum gordoncarteri</name>
    <dbReference type="NCBI Taxonomy" id="2530390"/>
    <lineage>
        <taxon>Bacteria</taxon>
        <taxon>Pseudomonadati</taxon>
        <taxon>Bacteroidota</taxon>
        <taxon>Bacteroidia</taxon>
        <taxon>Bacteroidales</taxon>
        <taxon>Muribaculaceae</taxon>
        <taxon>Muribaculum</taxon>
    </lineage>
</organism>
<keyword evidence="14" id="KW-1185">Reference proteome</keyword>
<evidence type="ECO:0000256" key="2">
    <source>
        <dbReference type="ARBA" id="ARBA00005528"/>
    </source>
</evidence>